<dbReference type="GO" id="GO:0032259">
    <property type="term" value="P:methylation"/>
    <property type="evidence" value="ECO:0007669"/>
    <property type="project" value="UniProtKB-KW"/>
</dbReference>
<comment type="similarity">
    <text evidence="1 4">Belongs to the UPF0677 family.</text>
</comment>
<dbReference type="PANTHER" id="PTHR43619:SF2">
    <property type="entry name" value="S-ADENOSYL-L-METHIONINE-DEPENDENT METHYLTRANSFERASES SUPERFAMILY PROTEIN"/>
    <property type="match status" value="1"/>
</dbReference>
<reference evidence="5 6" key="1">
    <citation type="submission" date="2023-07" db="EMBL/GenBank/DDBJ databases">
        <title>Genomic Encyclopedia of Type Strains, Phase IV (KMG-IV): sequencing the most valuable type-strain genomes for metagenomic binning, comparative biology and taxonomic classification.</title>
        <authorList>
            <person name="Goeker M."/>
        </authorList>
    </citation>
    <scope>NUCLEOTIDE SEQUENCE [LARGE SCALE GENOMIC DNA]</scope>
    <source>
        <strain evidence="5 6">DSM 15049</strain>
    </source>
</reference>
<gene>
    <name evidence="5" type="ORF">QOZ92_001020</name>
</gene>
<dbReference type="SUPFAM" id="SSF53335">
    <property type="entry name" value="S-adenosyl-L-methionine-dependent methyltransferases"/>
    <property type="match status" value="1"/>
</dbReference>
<dbReference type="RefSeq" id="WP_307504046.1">
    <property type="nucleotide sequence ID" value="NZ_BAAACE010000014.1"/>
</dbReference>
<comment type="function">
    <text evidence="4">Exhibits S-adenosyl-L-methionine-dependent methyltransferase activity.</text>
</comment>
<evidence type="ECO:0000313" key="5">
    <source>
        <dbReference type="EMBL" id="MDQ0555907.1"/>
    </source>
</evidence>
<dbReference type="NCBIfam" id="TIGR00027">
    <property type="entry name" value="mthyl_TIGR00027"/>
    <property type="match status" value="1"/>
</dbReference>
<comment type="caution">
    <text evidence="5">The sequence shown here is derived from an EMBL/GenBank/DDBJ whole genome shotgun (WGS) entry which is preliminary data.</text>
</comment>
<accession>A0ABU0MYD2</accession>
<proteinExistence type="inferred from homology"/>
<keyword evidence="3" id="KW-0808">Transferase</keyword>
<organism evidence="5 6">
    <name type="scientific">Paraclostridium ghonii</name>
    <dbReference type="NCBI Taxonomy" id="29358"/>
    <lineage>
        <taxon>Bacteria</taxon>
        <taxon>Bacillati</taxon>
        <taxon>Bacillota</taxon>
        <taxon>Clostridia</taxon>
        <taxon>Peptostreptococcales</taxon>
        <taxon>Peptostreptococcaceae</taxon>
        <taxon>Paraclostridium</taxon>
    </lineage>
</organism>
<dbReference type="Gene3D" id="3.40.50.150">
    <property type="entry name" value="Vaccinia Virus protein VP39"/>
    <property type="match status" value="1"/>
</dbReference>
<dbReference type="Proteomes" id="UP001232584">
    <property type="component" value="Unassembled WGS sequence"/>
</dbReference>
<dbReference type="EC" id="2.1.1.-" evidence="4"/>
<keyword evidence="6" id="KW-1185">Reference proteome</keyword>
<evidence type="ECO:0000256" key="2">
    <source>
        <dbReference type="ARBA" id="ARBA00022603"/>
    </source>
</evidence>
<keyword evidence="2 4" id="KW-0489">Methyltransferase</keyword>
<name>A0ABU0MYD2_9FIRM</name>
<protein>
    <recommendedName>
        <fullName evidence="4">S-adenosyl-L-methionine-dependent methyltransferase</fullName>
        <ecNumber evidence="4">2.1.1.-</ecNumber>
    </recommendedName>
</protein>
<dbReference type="EMBL" id="JAUSWG010000003">
    <property type="protein sequence ID" value="MDQ0555907.1"/>
    <property type="molecule type" value="Genomic_DNA"/>
</dbReference>
<evidence type="ECO:0000313" key="6">
    <source>
        <dbReference type="Proteomes" id="UP001232584"/>
    </source>
</evidence>
<dbReference type="InterPro" id="IPR011610">
    <property type="entry name" value="SAM_mthyl_Trfase_ML2640-like"/>
</dbReference>
<evidence type="ECO:0000256" key="1">
    <source>
        <dbReference type="ARBA" id="ARBA00008138"/>
    </source>
</evidence>
<evidence type="ECO:0000256" key="4">
    <source>
        <dbReference type="RuleBase" id="RU362030"/>
    </source>
</evidence>
<dbReference type="PANTHER" id="PTHR43619">
    <property type="entry name" value="S-ADENOSYL-L-METHIONINE-DEPENDENT METHYLTRANSFERASE YKTD-RELATED"/>
    <property type="match status" value="1"/>
</dbReference>
<dbReference type="InterPro" id="IPR007213">
    <property type="entry name" value="Ppm1/Ppm2/Tcmp"/>
</dbReference>
<keyword evidence="4" id="KW-0949">S-adenosyl-L-methionine</keyword>
<sequence length="304" mass="34683">MEEKSMTALVSAFSRAYHSVQNTEKVFDDYLAKDILTPSEYEQISNHMSKGISFFNPSFKGTQEEALRWVVDNQLSPSPLGRAAFAEKALENAVRIGANQYMVFAAGYDTFAYRQPDWASKIKIFELDHPVTGSDKQKRIQSIIPKNPDNLCYVSVDFTKHNWKNNLIACSEFNQNKISFCSLLGISYYLSKQAFAETINTISSIVPKGSSIVFDYPDEYTYTPKAGERSKKQASMIDTVNKERLASYSYLELEKMLADSNFLIYEHLTPNEITNQYFKKHNKSNPKHPIIAFDNVNYCLAIKN</sequence>
<dbReference type="InterPro" id="IPR029063">
    <property type="entry name" value="SAM-dependent_MTases_sf"/>
</dbReference>
<dbReference type="Pfam" id="PF04072">
    <property type="entry name" value="LCM"/>
    <property type="match status" value="1"/>
</dbReference>
<dbReference type="GO" id="GO:0008168">
    <property type="term" value="F:methyltransferase activity"/>
    <property type="evidence" value="ECO:0007669"/>
    <property type="project" value="UniProtKB-KW"/>
</dbReference>
<evidence type="ECO:0000256" key="3">
    <source>
        <dbReference type="ARBA" id="ARBA00022679"/>
    </source>
</evidence>